<proteinExistence type="predicted"/>
<dbReference type="EMBL" id="PFAN01000011">
    <property type="protein sequence ID" value="PIR95164.1"/>
    <property type="molecule type" value="Genomic_DNA"/>
</dbReference>
<evidence type="ECO:0000313" key="8">
    <source>
        <dbReference type="EMBL" id="PIR95164.1"/>
    </source>
</evidence>
<evidence type="ECO:0000259" key="6">
    <source>
        <dbReference type="Pfam" id="PF00408"/>
    </source>
</evidence>
<dbReference type="InterPro" id="IPR005846">
    <property type="entry name" value="A-D-PHexomutase_a/b/a-III"/>
</dbReference>
<evidence type="ECO:0000256" key="4">
    <source>
        <dbReference type="ARBA" id="ARBA00022842"/>
    </source>
</evidence>
<sequence>MFFVNEKGEFIQADKTLLILAKEFLKREPGAGIVYNAICSRIVPEKIAQWGGRPIISKVGFVNIMETMAKNQGVMGGELSAHYSFRDNGYTDSGFIAWLLLLQLLSEDGRKLSEIVAEFDVYNKTDEINIAMDDEKREATIAKLKNTYDTAQQDELDGLTISFPDWWFNVRKSNTEPLLRLTIETKSKEMTEE</sequence>
<dbReference type="InterPro" id="IPR005843">
    <property type="entry name" value="A-D-PHexomutase_C"/>
</dbReference>
<gene>
    <name evidence="8" type="primary">manB</name>
    <name evidence="8" type="ORF">COT95_00185</name>
</gene>
<evidence type="ECO:0000256" key="2">
    <source>
        <dbReference type="ARBA" id="ARBA00022553"/>
    </source>
</evidence>
<dbReference type="InterPro" id="IPR036900">
    <property type="entry name" value="A-D-PHexomutase_C_sf"/>
</dbReference>
<evidence type="ECO:0000256" key="5">
    <source>
        <dbReference type="ARBA" id="ARBA00023235"/>
    </source>
</evidence>
<dbReference type="GO" id="GO:0046872">
    <property type="term" value="F:metal ion binding"/>
    <property type="evidence" value="ECO:0007669"/>
    <property type="project" value="UniProtKB-KW"/>
</dbReference>
<dbReference type="Gene3D" id="3.30.310.50">
    <property type="entry name" value="Alpha-D-phosphohexomutase, C-terminal domain"/>
    <property type="match status" value="1"/>
</dbReference>
<feature type="domain" description="Alpha-D-phosphohexomutase alpha/beta/alpha" evidence="7">
    <location>
        <begin position="13"/>
        <end position="119"/>
    </location>
</feature>
<protein>
    <submittedName>
        <fullName evidence="8">Phosphomannomutase/phosphoglucomutase</fullName>
    </submittedName>
</protein>
<organism evidence="8 9">
    <name type="scientific">Candidatus Falkowbacteria bacterium CG10_big_fil_rev_8_21_14_0_10_37_6</name>
    <dbReference type="NCBI Taxonomy" id="1974563"/>
    <lineage>
        <taxon>Bacteria</taxon>
        <taxon>Candidatus Falkowiibacteriota</taxon>
    </lineage>
</organism>
<keyword evidence="5" id="KW-0413">Isomerase</keyword>
<feature type="domain" description="Alpha-D-phosphohexomutase C-terminal" evidence="6">
    <location>
        <begin position="127"/>
        <end position="191"/>
    </location>
</feature>
<dbReference type="Gene3D" id="3.40.120.10">
    <property type="entry name" value="Alpha-D-Glucose-1,6-Bisphosphate, subunit A, domain 3"/>
    <property type="match status" value="1"/>
</dbReference>
<evidence type="ECO:0000256" key="3">
    <source>
        <dbReference type="ARBA" id="ARBA00022723"/>
    </source>
</evidence>
<dbReference type="InterPro" id="IPR016055">
    <property type="entry name" value="A-D-PHexomutase_a/b/a-I/II/III"/>
</dbReference>
<dbReference type="GO" id="GO:0005975">
    <property type="term" value="P:carbohydrate metabolic process"/>
    <property type="evidence" value="ECO:0007669"/>
    <property type="project" value="InterPro"/>
</dbReference>
<dbReference type="AlphaFoldDB" id="A0A2H0V7S9"/>
<accession>A0A2H0V7S9</accession>
<reference evidence="9" key="1">
    <citation type="submission" date="2017-09" db="EMBL/GenBank/DDBJ databases">
        <title>Depth-based differentiation of microbial function through sediment-hosted aquifers and enrichment of novel symbionts in the deep terrestrial subsurface.</title>
        <authorList>
            <person name="Probst A.J."/>
            <person name="Ladd B."/>
            <person name="Jarett J.K."/>
            <person name="Geller-Mcgrath D.E."/>
            <person name="Sieber C.M.K."/>
            <person name="Emerson J.B."/>
            <person name="Anantharaman K."/>
            <person name="Thomas B.C."/>
            <person name="Malmstrom R."/>
            <person name="Stieglmeier M."/>
            <person name="Klingl A."/>
            <person name="Woyke T."/>
            <person name="Ryan C.M."/>
            <person name="Banfield J.F."/>
        </authorList>
    </citation>
    <scope>NUCLEOTIDE SEQUENCE [LARGE SCALE GENOMIC DNA]</scope>
</reference>
<evidence type="ECO:0000313" key="9">
    <source>
        <dbReference type="Proteomes" id="UP000228614"/>
    </source>
</evidence>
<dbReference type="Pfam" id="PF02880">
    <property type="entry name" value="PGM_PMM_III"/>
    <property type="match status" value="1"/>
</dbReference>
<dbReference type="Pfam" id="PF00408">
    <property type="entry name" value="PGM_PMM_IV"/>
    <property type="match status" value="1"/>
</dbReference>
<name>A0A2H0V7S9_9BACT</name>
<dbReference type="PANTHER" id="PTHR43771">
    <property type="entry name" value="PHOSPHOMANNOMUTASE"/>
    <property type="match status" value="1"/>
</dbReference>
<dbReference type="SUPFAM" id="SSF53738">
    <property type="entry name" value="Phosphoglucomutase, first 3 domains"/>
    <property type="match status" value="1"/>
</dbReference>
<dbReference type="Proteomes" id="UP000228614">
    <property type="component" value="Unassembled WGS sequence"/>
</dbReference>
<comment type="cofactor">
    <cofactor evidence="1">
        <name>Mg(2+)</name>
        <dbReference type="ChEBI" id="CHEBI:18420"/>
    </cofactor>
</comment>
<feature type="non-terminal residue" evidence="8">
    <location>
        <position position="193"/>
    </location>
</feature>
<dbReference type="PANTHER" id="PTHR43771:SF1">
    <property type="entry name" value="PHOSPHOMANNOMUTASE"/>
    <property type="match status" value="1"/>
</dbReference>
<comment type="caution">
    <text evidence="8">The sequence shown here is derived from an EMBL/GenBank/DDBJ whole genome shotgun (WGS) entry which is preliminary data.</text>
</comment>
<dbReference type="SUPFAM" id="SSF55957">
    <property type="entry name" value="Phosphoglucomutase, C-terminal domain"/>
    <property type="match status" value="1"/>
</dbReference>
<dbReference type="GO" id="GO:0016868">
    <property type="term" value="F:intramolecular phosphotransferase activity"/>
    <property type="evidence" value="ECO:0007669"/>
    <property type="project" value="InterPro"/>
</dbReference>
<keyword evidence="4" id="KW-0460">Magnesium</keyword>
<keyword evidence="2" id="KW-0597">Phosphoprotein</keyword>
<evidence type="ECO:0000259" key="7">
    <source>
        <dbReference type="Pfam" id="PF02880"/>
    </source>
</evidence>
<keyword evidence="3" id="KW-0479">Metal-binding</keyword>
<evidence type="ECO:0000256" key="1">
    <source>
        <dbReference type="ARBA" id="ARBA00001946"/>
    </source>
</evidence>